<feature type="compositionally biased region" description="Polar residues" evidence="1">
    <location>
        <begin position="1"/>
        <end position="19"/>
    </location>
</feature>
<sequence>MRNARNSPKQATTQAQGSRGFSIPCTIGNTDFDKGLRDLGASVNLVPYFIFKKRGTHELTPTIITLRLPDRSIKYPWGIAEGVLVKVGKFIIPVDFIVPNMEEDKNMRLIPGRSFLAKSRALIDVQKGHEKRTCKGYKFYRHGTRIGFKIAEGIAFEWIFSNERVRSPVEALSNIKKPSENKGQHPNRMKKRRNQATIMPKCPRNSREKEKVQGC</sequence>
<feature type="region of interest" description="Disordered" evidence="1">
    <location>
        <begin position="173"/>
        <end position="215"/>
    </location>
</feature>
<gene>
    <name evidence="2" type="ORF">Sangu_0842300</name>
</gene>
<dbReference type="InterPro" id="IPR021109">
    <property type="entry name" value="Peptidase_aspartic_dom_sf"/>
</dbReference>
<feature type="compositionally biased region" description="Basic and acidic residues" evidence="1">
    <location>
        <begin position="205"/>
        <end position="215"/>
    </location>
</feature>
<evidence type="ECO:0008006" key="3">
    <source>
        <dbReference type="Google" id="ProtNLM"/>
    </source>
</evidence>
<feature type="compositionally biased region" description="Basic residues" evidence="1">
    <location>
        <begin position="185"/>
        <end position="194"/>
    </location>
</feature>
<dbReference type="CDD" id="cd00303">
    <property type="entry name" value="retropepsin_like"/>
    <property type="match status" value="1"/>
</dbReference>
<dbReference type="PANTHER" id="PTHR33067">
    <property type="entry name" value="RNA-DIRECTED DNA POLYMERASE-RELATED"/>
    <property type="match status" value="1"/>
</dbReference>
<name>A0AAW2PWZ7_9LAMI</name>
<evidence type="ECO:0000313" key="2">
    <source>
        <dbReference type="EMBL" id="KAL0359929.1"/>
    </source>
</evidence>
<comment type="caution">
    <text evidence="2">The sequence shown here is derived from an EMBL/GenBank/DDBJ whole genome shotgun (WGS) entry which is preliminary data.</text>
</comment>
<dbReference type="Gene3D" id="2.40.70.10">
    <property type="entry name" value="Acid Proteases"/>
    <property type="match status" value="1"/>
</dbReference>
<reference evidence="2" key="1">
    <citation type="submission" date="2020-06" db="EMBL/GenBank/DDBJ databases">
        <authorList>
            <person name="Li T."/>
            <person name="Hu X."/>
            <person name="Zhang T."/>
            <person name="Song X."/>
            <person name="Zhang H."/>
            <person name="Dai N."/>
            <person name="Sheng W."/>
            <person name="Hou X."/>
            <person name="Wei L."/>
        </authorList>
    </citation>
    <scope>NUCLEOTIDE SEQUENCE</scope>
    <source>
        <strain evidence="2">G01</strain>
        <tissue evidence="2">Leaf</tissue>
    </source>
</reference>
<reference evidence="2" key="2">
    <citation type="journal article" date="2024" name="Plant">
        <title>Genomic evolution and insights into agronomic trait innovations of Sesamum species.</title>
        <authorList>
            <person name="Miao H."/>
            <person name="Wang L."/>
            <person name="Qu L."/>
            <person name="Liu H."/>
            <person name="Sun Y."/>
            <person name="Le M."/>
            <person name="Wang Q."/>
            <person name="Wei S."/>
            <person name="Zheng Y."/>
            <person name="Lin W."/>
            <person name="Duan Y."/>
            <person name="Cao H."/>
            <person name="Xiong S."/>
            <person name="Wang X."/>
            <person name="Wei L."/>
            <person name="Li C."/>
            <person name="Ma Q."/>
            <person name="Ju M."/>
            <person name="Zhao R."/>
            <person name="Li G."/>
            <person name="Mu C."/>
            <person name="Tian Q."/>
            <person name="Mei H."/>
            <person name="Zhang T."/>
            <person name="Gao T."/>
            <person name="Zhang H."/>
        </authorList>
    </citation>
    <scope>NUCLEOTIDE SEQUENCE</scope>
    <source>
        <strain evidence="2">G01</strain>
    </source>
</reference>
<protein>
    <recommendedName>
        <fullName evidence="3">Ribosomal protein L5</fullName>
    </recommendedName>
</protein>
<accession>A0AAW2PWZ7</accession>
<dbReference type="PANTHER" id="PTHR33067:SF9">
    <property type="entry name" value="RNA-DIRECTED DNA POLYMERASE"/>
    <property type="match status" value="1"/>
</dbReference>
<feature type="region of interest" description="Disordered" evidence="1">
    <location>
        <begin position="1"/>
        <end position="20"/>
    </location>
</feature>
<dbReference type="EMBL" id="JACGWK010000004">
    <property type="protein sequence ID" value="KAL0359929.1"/>
    <property type="molecule type" value="Genomic_DNA"/>
</dbReference>
<dbReference type="AlphaFoldDB" id="A0AAW2PWZ7"/>
<organism evidence="2">
    <name type="scientific">Sesamum angustifolium</name>
    <dbReference type="NCBI Taxonomy" id="2727405"/>
    <lineage>
        <taxon>Eukaryota</taxon>
        <taxon>Viridiplantae</taxon>
        <taxon>Streptophyta</taxon>
        <taxon>Embryophyta</taxon>
        <taxon>Tracheophyta</taxon>
        <taxon>Spermatophyta</taxon>
        <taxon>Magnoliopsida</taxon>
        <taxon>eudicotyledons</taxon>
        <taxon>Gunneridae</taxon>
        <taxon>Pentapetalae</taxon>
        <taxon>asterids</taxon>
        <taxon>lamiids</taxon>
        <taxon>Lamiales</taxon>
        <taxon>Pedaliaceae</taxon>
        <taxon>Sesamum</taxon>
    </lineage>
</organism>
<proteinExistence type="predicted"/>
<evidence type="ECO:0000256" key="1">
    <source>
        <dbReference type="SAM" id="MobiDB-lite"/>
    </source>
</evidence>